<protein>
    <submittedName>
        <fullName evidence="5">Cyclin-dependent kinase inhibitor 2c-related</fullName>
    </submittedName>
</protein>
<evidence type="ECO:0000256" key="1">
    <source>
        <dbReference type="ARBA" id="ARBA00022737"/>
    </source>
</evidence>
<evidence type="ECO:0000313" key="6">
    <source>
        <dbReference type="Proteomes" id="UP001146793"/>
    </source>
</evidence>
<dbReference type="PROSITE" id="PS50097">
    <property type="entry name" value="BTB"/>
    <property type="match status" value="1"/>
</dbReference>
<dbReference type="SMART" id="SM00248">
    <property type="entry name" value="ANK"/>
    <property type="match status" value="7"/>
</dbReference>
<name>A0AAV7YNH1_9EUKA</name>
<dbReference type="Proteomes" id="UP001146793">
    <property type="component" value="Unassembled WGS sequence"/>
</dbReference>
<dbReference type="Gene3D" id="1.25.40.20">
    <property type="entry name" value="Ankyrin repeat-containing domain"/>
    <property type="match status" value="2"/>
</dbReference>
<keyword evidence="2 3" id="KW-0040">ANK repeat</keyword>
<dbReference type="AlphaFoldDB" id="A0AAV7YNH1"/>
<feature type="repeat" description="ANK" evidence="3">
    <location>
        <begin position="173"/>
        <end position="206"/>
    </location>
</feature>
<evidence type="ECO:0000259" key="4">
    <source>
        <dbReference type="PROSITE" id="PS50097"/>
    </source>
</evidence>
<dbReference type="PANTHER" id="PTHR24178:SF41">
    <property type="entry name" value="ANKYRIN-2 ISOFORM X1"/>
    <property type="match status" value="1"/>
</dbReference>
<dbReference type="Pfam" id="PF12796">
    <property type="entry name" value="Ank_2"/>
    <property type="match status" value="2"/>
</dbReference>
<reference evidence="5" key="1">
    <citation type="submission" date="2022-08" db="EMBL/GenBank/DDBJ databases">
        <title>Novel sulphate-reducing endosymbionts in the free-living metamonad Anaeramoeba.</title>
        <authorList>
            <person name="Jerlstrom-Hultqvist J."/>
            <person name="Cepicka I."/>
            <person name="Gallot-Lavallee L."/>
            <person name="Salas-Leiva D."/>
            <person name="Curtis B.A."/>
            <person name="Zahonova K."/>
            <person name="Pipaliya S."/>
            <person name="Dacks J."/>
            <person name="Roger A.J."/>
        </authorList>
    </citation>
    <scope>NUCLEOTIDE SEQUENCE</scope>
    <source>
        <strain evidence="5">Busselton2</strain>
    </source>
</reference>
<dbReference type="Gene3D" id="3.30.710.10">
    <property type="entry name" value="Potassium Channel Kv1.1, Chain A"/>
    <property type="match status" value="1"/>
</dbReference>
<dbReference type="Pfam" id="PF00651">
    <property type="entry name" value="BTB"/>
    <property type="match status" value="1"/>
</dbReference>
<dbReference type="EMBL" id="JANTQA010000051">
    <property type="protein sequence ID" value="KAJ3430309.1"/>
    <property type="molecule type" value="Genomic_DNA"/>
</dbReference>
<feature type="domain" description="BTB" evidence="4">
    <location>
        <begin position="408"/>
        <end position="474"/>
    </location>
</feature>
<organism evidence="5 6">
    <name type="scientific">Anaeramoeba flamelloides</name>
    <dbReference type="NCBI Taxonomy" id="1746091"/>
    <lineage>
        <taxon>Eukaryota</taxon>
        <taxon>Metamonada</taxon>
        <taxon>Anaeramoebidae</taxon>
        <taxon>Anaeramoeba</taxon>
    </lineage>
</organism>
<feature type="repeat" description="ANK" evidence="3">
    <location>
        <begin position="242"/>
        <end position="279"/>
    </location>
</feature>
<dbReference type="InterPro" id="IPR000210">
    <property type="entry name" value="BTB/POZ_dom"/>
</dbReference>
<dbReference type="PANTHER" id="PTHR24178">
    <property type="entry name" value="MOLTING PROTEIN MLT-4"/>
    <property type="match status" value="1"/>
</dbReference>
<dbReference type="PROSITE" id="PS50088">
    <property type="entry name" value="ANK_REPEAT"/>
    <property type="match status" value="2"/>
</dbReference>
<gene>
    <name evidence="5" type="ORF">M0812_23313</name>
</gene>
<comment type="caution">
    <text evidence="5">The sequence shown here is derived from an EMBL/GenBank/DDBJ whole genome shotgun (WGS) entry which is preliminary data.</text>
</comment>
<dbReference type="PROSITE" id="PS50297">
    <property type="entry name" value="ANK_REP_REGION"/>
    <property type="match status" value="1"/>
</dbReference>
<dbReference type="SMART" id="SM00225">
    <property type="entry name" value="BTB"/>
    <property type="match status" value="1"/>
</dbReference>
<evidence type="ECO:0000256" key="2">
    <source>
        <dbReference type="ARBA" id="ARBA00023043"/>
    </source>
</evidence>
<evidence type="ECO:0000256" key="3">
    <source>
        <dbReference type="PROSITE-ProRule" id="PRU00023"/>
    </source>
</evidence>
<dbReference type="SUPFAM" id="SSF54695">
    <property type="entry name" value="POZ domain"/>
    <property type="match status" value="1"/>
</dbReference>
<dbReference type="InterPro" id="IPR036770">
    <property type="entry name" value="Ankyrin_rpt-contain_sf"/>
</dbReference>
<sequence length="515" mass="59245">MSNQLDPMCISSLRSGNFEKISSIINKTNVNFTFQNQRESIQEGKGWTPLHLICENKPTLETLKYLVDECGANVNAITYTPLHLLCKNNPKAELIIFLLEKGAKPNGLTFKPLHMLCQANCTLEAVKALVENGADLTAMTFTALHYYCKRKRPKLEIIRYLLEKGSPVTNKVKKETPLQLVLRTNPTKELLKLLLDFGSDINHTNRILMTPLHLLCKNYPSIELMEQMIALGADPNTQTSTQGNTPLHTLIQLHHLRMDISPQVHFLLRAGTNPQLQNSGKKPIDILSNESINCSKLKKIFNQKYQTMKEDFEILQKRAELTDYKILGLPVHKILLEIRTGKDIETVEKILLNYEMEDIQNFFNWVYTGIVSPFLKIREMCEKFGITNPHSKTLAKDLKTMYDDDETKDFAIKVKNEEVRVHKIILQARSELFRGMFVSVTDNSNSVSDYSDRSLSTIQMLVKFLYYDVLEFPKNADMELICEELDDAIEYYQLNEYSALRTELNFYLTSLDEKK</sequence>
<evidence type="ECO:0000313" key="5">
    <source>
        <dbReference type="EMBL" id="KAJ3430309.1"/>
    </source>
</evidence>
<keyword evidence="5" id="KW-0649">Protein kinase inhibitor</keyword>
<dbReference type="SUPFAM" id="SSF48403">
    <property type="entry name" value="Ankyrin repeat"/>
    <property type="match status" value="1"/>
</dbReference>
<keyword evidence="1" id="KW-0677">Repeat</keyword>
<proteinExistence type="predicted"/>
<dbReference type="InterPro" id="IPR002110">
    <property type="entry name" value="Ankyrin_rpt"/>
</dbReference>
<dbReference type="GO" id="GO:0004860">
    <property type="term" value="F:protein kinase inhibitor activity"/>
    <property type="evidence" value="ECO:0007669"/>
    <property type="project" value="UniProtKB-KW"/>
</dbReference>
<dbReference type="InterPro" id="IPR011333">
    <property type="entry name" value="SKP1/BTB/POZ_sf"/>
</dbReference>
<accession>A0AAV7YNH1</accession>